<sequence length="106" mass="11828">MFSKKNDETIIALQKRVEFLESSATFAATQQSVQDAQAEMLEKLRSIREAIAKDGSSSSANTASSKEMEALMKENEELKKKNAKQAYRIEHLVSSIEELLSSTSKQ</sequence>
<protein>
    <submittedName>
        <fullName evidence="2">Uncharacterized protein</fullName>
    </submittedName>
</protein>
<feature type="compositionally biased region" description="Low complexity" evidence="1">
    <location>
        <begin position="56"/>
        <end position="65"/>
    </location>
</feature>
<organism evidence="2">
    <name type="scientific">Ditylum brightwellii</name>
    <dbReference type="NCBI Taxonomy" id="49249"/>
    <lineage>
        <taxon>Eukaryota</taxon>
        <taxon>Sar</taxon>
        <taxon>Stramenopiles</taxon>
        <taxon>Ochrophyta</taxon>
        <taxon>Bacillariophyta</taxon>
        <taxon>Mediophyceae</taxon>
        <taxon>Lithodesmiophycidae</taxon>
        <taxon>Lithodesmiales</taxon>
        <taxon>Lithodesmiaceae</taxon>
        <taxon>Ditylum</taxon>
    </lineage>
</organism>
<reference evidence="2" key="1">
    <citation type="submission" date="2021-01" db="EMBL/GenBank/DDBJ databases">
        <authorList>
            <person name="Corre E."/>
            <person name="Pelletier E."/>
            <person name="Niang G."/>
            <person name="Scheremetjew M."/>
            <person name="Finn R."/>
            <person name="Kale V."/>
            <person name="Holt S."/>
            <person name="Cochrane G."/>
            <person name="Meng A."/>
            <person name="Brown T."/>
            <person name="Cohen L."/>
        </authorList>
    </citation>
    <scope>NUCLEOTIDE SEQUENCE</scope>
    <source>
        <strain evidence="2">GSO104</strain>
    </source>
</reference>
<dbReference type="AlphaFoldDB" id="A0A6V2P9X7"/>
<accession>A0A6V2P9X7</accession>
<gene>
    <name evidence="2" type="ORF">DBRI00130_LOCUS41198</name>
</gene>
<evidence type="ECO:0000313" key="2">
    <source>
        <dbReference type="EMBL" id="CAE4661418.1"/>
    </source>
</evidence>
<proteinExistence type="predicted"/>
<evidence type="ECO:0000256" key="1">
    <source>
        <dbReference type="SAM" id="MobiDB-lite"/>
    </source>
</evidence>
<name>A0A6V2P9X7_9STRA</name>
<feature type="region of interest" description="Disordered" evidence="1">
    <location>
        <begin position="52"/>
        <end position="74"/>
    </location>
</feature>
<dbReference type="EMBL" id="HBNS01057246">
    <property type="protein sequence ID" value="CAE4661418.1"/>
    <property type="molecule type" value="Transcribed_RNA"/>
</dbReference>